<evidence type="ECO:0000313" key="5">
    <source>
        <dbReference type="EMBL" id="KAH0808813.1"/>
    </source>
</evidence>
<organism evidence="5 6">
    <name type="scientific">Tenebrio molitor</name>
    <name type="common">Yellow mealworm beetle</name>
    <dbReference type="NCBI Taxonomy" id="7067"/>
    <lineage>
        <taxon>Eukaryota</taxon>
        <taxon>Metazoa</taxon>
        <taxon>Ecdysozoa</taxon>
        <taxon>Arthropoda</taxon>
        <taxon>Hexapoda</taxon>
        <taxon>Insecta</taxon>
        <taxon>Pterygota</taxon>
        <taxon>Neoptera</taxon>
        <taxon>Endopterygota</taxon>
        <taxon>Coleoptera</taxon>
        <taxon>Polyphaga</taxon>
        <taxon>Cucujiformia</taxon>
        <taxon>Tenebrionidae</taxon>
        <taxon>Tenebrio</taxon>
    </lineage>
</organism>
<evidence type="ECO:0000256" key="1">
    <source>
        <dbReference type="ARBA" id="ARBA00004613"/>
    </source>
</evidence>
<dbReference type="Proteomes" id="UP000719412">
    <property type="component" value="Unassembled WGS sequence"/>
</dbReference>
<evidence type="ECO:0000313" key="6">
    <source>
        <dbReference type="Proteomes" id="UP000719412"/>
    </source>
</evidence>
<evidence type="ECO:0000256" key="3">
    <source>
        <dbReference type="ARBA" id="ARBA00022525"/>
    </source>
</evidence>
<protein>
    <submittedName>
        <fullName evidence="5">Uncharacterized protein</fullName>
    </submittedName>
</protein>
<dbReference type="PANTHER" id="PTHR10009:SF11">
    <property type="entry name" value="RH54244P"/>
    <property type="match status" value="1"/>
</dbReference>
<comment type="caution">
    <text evidence="5">The sequence shown here is derived from an EMBL/GenBank/DDBJ whole genome shotgun (WGS) entry which is preliminary data.</text>
</comment>
<dbReference type="InterPro" id="IPR017996">
    <property type="entry name" value="MRJP/yellow-related"/>
</dbReference>
<proteinExistence type="inferred from homology"/>
<dbReference type="InterPro" id="IPR011042">
    <property type="entry name" value="6-blade_b-propeller_TolB-like"/>
</dbReference>
<dbReference type="PRINTS" id="PR01366">
    <property type="entry name" value="ROYALJELLY"/>
</dbReference>
<name>A0A8J6H670_TENMO</name>
<dbReference type="Pfam" id="PF03022">
    <property type="entry name" value="MRJP"/>
    <property type="match status" value="1"/>
</dbReference>
<evidence type="ECO:0000256" key="2">
    <source>
        <dbReference type="ARBA" id="ARBA00009127"/>
    </source>
</evidence>
<dbReference type="Gene3D" id="2.120.10.30">
    <property type="entry name" value="TolB, C-terminal domain"/>
    <property type="match status" value="1"/>
</dbReference>
<evidence type="ECO:0000256" key="4">
    <source>
        <dbReference type="ARBA" id="ARBA00022729"/>
    </source>
</evidence>
<keyword evidence="6" id="KW-1185">Reference proteome</keyword>
<comment type="similarity">
    <text evidence="2">Belongs to the major royal jelly protein family.</text>
</comment>
<accession>A0A8J6H670</accession>
<keyword evidence="3" id="KW-0964">Secreted</keyword>
<reference evidence="5" key="2">
    <citation type="submission" date="2021-08" db="EMBL/GenBank/DDBJ databases">
        <authorList>
            <person name="Eriksson T."/>
        </authorList>
    </citation>
    <scope>NUCLEOTIDE SEQUENCE</scope>
    <source>
        <strain evidence="5">Stoneville</strain>
        <tissue evidence="5">Whole head</tissue>
    </source>
</reference>
<reference evidence="5" key="1">
    <citation type="journal article" date="2020" name="J Insects Food Feed">
        <title>The yellow mealworm (Tenebrio molitor) genome: a resource for the emerging insects as food and feed industry.</title>
        <authorList>
            <person name="Eriksson T."/>
            <person name="Andere A."/>
            <person name="Kelstrup H."/>
            <person name="Emery V."/>
            <person name="Picard C."/>
        </authorList>
    </citation>
    <scope>NUCLEOTIDE SEQUENCE</scope>
    <source>
        <strain evidence="5">Stoneville</strain>
        <tissue evidence="5">Whole head</tissue>
    </source>
</reference>
<dbReference type="EMBL" id="JABDTM020028509">
    <property type="protein sequence ID" value="KAH0808813.1"/>
    <property type="molecule type" value="Genomic_DNA"/>
</dbReference>
<keyword evidence="4" id="KW-0732">Signal</keyword>
<sequence>MRGADGRRSSPFFGWRRRPICCFSADIKRCPGSGSGVGLAIFLLPPGEGSRRRFRGGISNKVSVNILDEKERTNQGLARRILLDPDQLPMAPRTIGESSRRHNLFRRKHQRQPEDITEDNTEIETDKSQDLDGVPFGQRQNNIPMGANVWNNKLFITIPRRRPGVPSTLNYVLVNGTQRQNVPLIPYPDWDTNTLGGSGTKLVSVYRVAVDSCDRLWFVDTGLIETPGDPQQVQPPALIIMDLTSNRVVQRYEFNSSLLRPATNLASVTVDISNDECNNAFGYIPDLGGFGLIVYSLRENRAWRVNHNYFFPEPTSGEFSIGGHEFQWNDGVFSVALSDVKSDGYKDVYFHSMAGFNLYRVSTRIFKNDTVATRSYHGRDFEIVGNRGELSQTSSSDLHAPRGVLFLGLVNQNALGCWRIGSPLRDISIVQKDDRKMIYPSDVKIRGDNVIVLTNTMPVFLYGTLDYDTVNFRVWVEAVDTAVMGTKCASSKSGTKY</sequence>
<comment type="subcellular location">
    <subcellularLocation>
        <location evidence="1">Secreted</location>
    </subcellularLocation>
</comment>
<dbReference type="GO" id="GO:0005576">
    <property type="term" value="C:extracellular region"/>
    <property type="evidence" value="ECO:0007669"/>
    <property type="project" value="UniProtKB-SubCell"/>
</dbReference>
<dbReference type="PANTHER" id="PTHR10009">
    <property type="entry name" value="PROTEIN YELLOW-RELATED"/>
    <property type="match status" value="1"/>
</dbReference>
<gene>
    <name evidence="5" type="ORF">GEV33_013977</name>
</gene>
<dbReference type="AlphaFoldDB" id="A0A8J6H670"/>